<comment type="similarity">
    <text evidence="9">Belongs to the SUA5 family. TsaC subfamily.</text>
</comment>
<dbReference type="PANTHER" id="PTHR17490:SF18">
    <property type="entry name" value="THREONYLCARBAMOYL-AMP SYNTHASE"/>
    <property type="match status" value="1"/>
</dbReference>
<feature type="domain" description="YrdC-like" evidence="10">
    <location>
        <begin position="7"/>
        <end position="189"/>
    </location>
</feature>
<evidence type="ECO:0000256" key="9">
    <source>
        <dbReference type="HAMAP-Rule" id="MF_01852"/>
    </source>
</evidence>
<dbReference type="GO" id="GO:0005737">
    <property type="term" value="C:cytoplasm"/>
    <property type="evidence" value="ECO:0007669"/>
    <property type="project" value="UniProtKB-SubCell"/>
</dbReference>
<gene>
    <name evidence="9" type="primary">tsaC</name>
    <name evidence="11" type="ORF">C4F51_00190</name>
</gene>
<keyword evidence="5 9" id="KW-0548">Nucleotidyltransferase</keyword>
<dbReference type="EMBL" id="PRDL01000001">
    <property type="protein sequence ID" value="MBE8715605.1"/>
    <property type="molecule type" value="Genomic_DNA"/>
</dbReference>
<evidence type="ECO:0000256" key="4">
    <source>
        <dbReference type="ARBA" id="ARBA00022694"/>
    </source>
</evidence>
<keyword evidence="6 9" id="KW-0547">Nucleotide-binding</keyword>
<dbReference type="InterPro" id="IPR023535">
    <property type="entry name" value="TC-AMP_synthase"/>
</dbReference>
<evidence type="ECO:0000256" key="8">
    <source>
        <dbReference type="ARBA" id="ARBA00048366"/>
    </source>
</evidence>
<dbReference type="AlphaFoldDB" id="A0A928YSS7"/>
<evidence type="ECO:0000256" key="6">
    <source>
        <dbReference type="ARBA" id="ARBA00022741"/>
    </source>
</evidence>
<dbReference type="GO" id="GO:0000049">
    <property type="term" value="F:tRNA binding"/>
    <property type="evidence" value="ECO:0007669"/>
    <property type="project" value="TreeGrafter"/>
</dbReference>
<evidence type="ECO:0000256" key="7">
    <source>
        <dbReference type="ARBA" id="ARBA00022840"/>
    </source>
</evidence>
<dbReference type="FunFam" id="3.90.870.10:FF:000004">
    <property type="entry name" value="Threonylcarbamoyl-AMP synthase"/>
    <property type="match status" value="1"/>
</dbReference>
<comment type="subcellular location">
    <subcellularLocation>
        <location evidence="1 9">Cytoplasm</location>
    </subcellularLocation>
</comment>
<keyword evidence="2 9" id="KW-0963">Cytoplasm</keyword>
<evidence type="ECO:0000256" key="5">
    <source>
        <dbReference type="ARBA" id="ARBA00022695"/>
    </source>
</evidence>
<sequence>MTDWYRHPRIQHVARVMRGGGVVAYPTEAVWGLGCNPYDQQAVERLLALKHRPVHKGLILLAADMAQVAPFLEGIDDLQRQRLKNSWPGPVTWLVPDNGLAPPWITGHFDSLAIRVTNHPIAAALAKAFDGPIVSTSANPQGREPAKDLLSLRRYFRTELDAIAAGSLGNRSKPSEIRDLGTGQIVRPG</sequence>
<dbReference type="NCBIfam" id="TIGR00057">
    <property type="entry name" value="L-threonylcarbamoyladenylate synthase"/>
    <property type="match status" value="1"/>
</dbReference>
<evidence type="ECO:0000256" key="1">
    <source>
        <dbReference type="ARBA" id="ARBA00004496"/>
    </source>
</evidence>
<dbReference type="GO" id="GO:0006450">
    <property type="term" value="P:regulation of translational fidelity"/>
    <property type="evidence" value="ECO:0007669"/>
    <property type="project" value="TreeGrafter"/>
</dbReference>
<dbReference type="PROSITE" id="PS51163">
    <property type="entry name" value="YRDC"/>
    <property type="match status" value="1"/>
</dbReference>
<dbReference type="HAMAP" id="MF_01852">
    <property type="entry name" value="TsaC"/>
    <property type="match status" value="1"/>
</dbReference>
<evidence type="ECO:0000256" key="2">
    <source>
        <dbReference type="ARBA" id="ARBA00022490"/>
    </source>
</evidence>
<evidence type="ECO:0000313" key="11">
    <source>
        <dbReference type="EMBL" id="MBE8715605.1"/>
    </source>
</evidence>
<dbReference type="GO" id="GO:0003725">
    <property type="term" value="F:double-stranded RNA binding"/>
    <property type="evidence" value="ECO:0007669"/>
    <property type="project" value="InterPro"/>
</dbReference>
<accession>A0A928YSS7</accession>
<keyword evidence="12" id="KW-1185">Reference proteome</keyword>
<dbReference type="GO" id="GO:0005524">
    <property type="term" value="F:ATP binding"/>
    <property type="evidence" value="ECO:0007669"/>
    <property type="project" value="UniProtKB-UniRule"/>
</dbReference>
<dbReference type="InterPro" id="IPR017945">
    <property type="entry name" value="DHBP_synth_RibB-like_a/b_dom"/>
</dbReference>
<protein>
    <recommendedName>
        <fullName evidence="9">Threonylcarbamoyl-AMP synthase</fullName>
        <shortName evidence="9">TC-AMP synthase</shortName>
        <ecNumber evidence="9">2.7.7.87</ecNumber>
    </recommendedName>
    <alternativeName>
        <fullName evidence="9">L-threonylcarbamoyladenylate synthase</fullName>
    </alternativeName>
    <alternativeName>
        <fullName evidence="9">t(6)A37 threonylcarbamoyladenosine biosynthesis protein TsaC</fullName>
    </alternativeName>
    <alternativeName>
        <fullName evidence="9">tRNA threonylcarbamoyladenosine biosynthesis protein TsaC</fullName>
    </alternativeName>
</protein>
<dbReference type="SUPFAM" id="SSF55821">
    <property type="entry name" value="YrdC/RibB"/>
    <property type="match status" value="1"/>
</dbReference>
<dbReference type="EC" id="2.7.7.87" evidence="9"/>
<dbReference type="GO" id="GO:0002949">
    <property type="term" value="P:tRNA threonylcarbamoyladenosine modification"/>
    <property type="evidence" value="ECO:0007669"/>
    <property type="project" value="UniProtKB-UniRule"/>
</dbReference>
<name>A0A928YSS7_9GAMM</name>
<reference evidence="11" key="1">
    <citation type="submission" date="2018-07" db="EMBL/GenBank/DDBJ databases">
        <title>Genome assembly of strain Ka43.</title>
        <authorList>
            <person name="Kukolya J."/>
            <person name="Nagy I."/>
            <person name="Horvath B."/>
            <person name="Toth A."/>
        </authorList>
    </citation>
    <scope>NUCLEOTIDE SEQUENCE</scope>
    <source>
        <strain evidence="11">KB43</strain>
    </source>
</reference>
<dbReference type="Proteomes" id="UP000652567">
    <property type="component" value="Unassembled WGS sequence"/>
</dbReference>
<dbReference type="Pfam" id="PF01300">
    <property type="entry name" value="Sua5_yciO_yrdC"/>
    <property type="match status" value="1"/>
</dbReference>
<dbReference type="InterPro" id="IPR050156">
    <property type="entry name" value="TC-AMP_synthase_SUA5"/>
</dbReference>
<proteinExistence type="inferred from homology"/>
<keyword evidence="7 9" id="KW-0067">ATP-binding</keyword>
<dbReference type="InterPro" id="IPR006070">
    <property type="entry name" value="Sua5-like_dom"/>
</dbReference>
<keyword evidence="4 9" id="KW-0819">tRNA processing</keyword>
<dbReference type="RefSeq" id="WP_193906065.1">
    <property type="nucleotide sequence ID" value="NZ_PRDL01000001.1"/>
</dbReference>
<comment type="caution">
    <text evidence="11">The sequence shown here is derived from an EMBL/GenBank/DDBJ whole genome shotgun (WGS) entry which is preliminary data.</text>
</comment>
<comment type="catalytic activity">
    <reaction evidence="8 9">
        <text>L-threonine + hydrogencarbonate + ATP = L-threonylcarbamoyladenylate + diphosphate + H2O</text>
        <dbReference type="Rhea" id="RHEA:36407"/>
        <dbReference type="ChEBI" id="CHEBI:15377"/>
        <dbReference type="ChEBI" id="CHEBI:17544"/>
        <dbReference type="ChEBI" id="CHEBI:30616"/>
        <dbReference type="ChEBI" id="CHEBI:33019"/>
        <dbReference type="ChEBI" id="CHEBI:57926"/>
        <dbReference type="ChEBI" id="CHEBI:73682"/>
        <dbReference type="EC" id="2.7.7.87"/>
    </reaction>
</comment>
<comment type="function">
    <text evidence="9">Required for the formation of a threonylcarbamoyl group on adenosine at position 37 (t(6)A37) in tRNAs that read codons beginning with adenine. Catalyzes the conversion of L-threonine, HCO(3)(-)/CO(2) and ATP to give threonylcarbamoyl-AMP (TC-AMP) as the acyladenylate intermediate, with the release of diphosphate.</text>
</comment>
<dbReference type="PANTHER" id="PTHR17490">
    <property type="entry name" value="SUA5"/>
    <property type="match status" value="1"/>
</dbReference>
<evidence type="ECO:0000256" key="3">
    <source>
        <dbReference type="ARBA" id="ARBA00022679"/>
    </source>
</evidence>
<evidence type="ECO:0000259" key="10">
    <source>
        <dbReference type="PROSITE" id="PS51163"/>
    </source>
</evidence>
<dbReference type="Gene3D" id="3.90.870.10">
    <property type="entry name" value="DHBP synthase"/>
    <property type="match status" value="1"/>
</dbReference>
<dbReference type="GO" id="GO:0061710">
    <property type="term" value="F:L-threonylcarbamoyladenylate synthase"/>
    <property type="evidence" value="ECO:0007669"/>
    <property type="project" value="UniProtKB-EC"/>
</dbReference>
<evidence type="ECO:0000313" key="12">
    <source>
        <dbReference type="Proteomes" id="UP000652567"/>
    </source>
</evidence>
<keyword evidence="3 9" id="KW-0808">Transferase</keyword>
<organism evidence="11 12">
    <name type="scientific">Cellvibrio polysaccharolyticus</name>
    <dbReference type="NCBI Taxonomy" id="2082724"/>
    <lineage>
        <taxon>Bacteria</taxon>
        <taxon>Pseudomonadati</taxon>
        <taxon>Pseudomonadota</taxon>
        <taxon>Gammaproteobacteria</taxon>
        <taxon>Cellvibrionales</taxon>
        <taxon>Cellvibrionaceae</taxon>
        <taxon>Cellvibrio</taxon>
    </lineage>
</organism>